<keyword evidence="4" id="KW-1185">Reference proteome</keyword>
<gene>
    <name evidence="3" type="ORF">ACH4F9_03890</name>
</gene>
<dbReference type="EMBL" id="JBIRGQ010000001">
    <property type="protein sequence ID" value="MFH8544138.1"/>
    <property type="molecule type" value="Genomic_DNA"/>
</dbReference>
<keyword evidence="2" id="KW-1133">Transmembrane helix</keyword>
<protein>
    <recommendedName>
        <fullName evidence="5">Integral membrane protein</fullName>
    </recommendedName>
</protein>
<keyword evidence="2" id="KW-0812">Transmembrane</keyword>
<evidence type="ECO:0000256" key="1">
    <source>
        <dbReference type="SAM" id="MobiDB-lite"/>
    </source>
</evidence>
<organism evidence="3 4">
    <name type="scientific">Streptomyces longisporoflavus</name>
    <dbReference type="NCBI Taxonomy" id="28044"/>
    <lineage>
        <taxon>Bacteria</taxon>
        <taxon>Bacillati</taxon>
        <taxon>Actinomycetota</taxon>
        <taxon>Actinomycetes</taxon>
        <taxon>Kitasatosporales</taxon>
        <taxon>Streptomycetaceae</taxon>
        <taxon>Streptomyces</taxon>
    </lineage>
</organism>
<comment type="caution">
    <text evidence="3">The sequence shown here is derived from an EMBL/GenBank/DDBJ whole genome shotgun (WGS) entry which is preliminary data.</text>
</comment>
<dbReference type="RefSeq" id="WP_397707522.1">
    <property type="nucleotide sequence ID" value="NZ_JBIRGN010000001.1"/>
</dbReference>
<evidence type="ECO:0000313" key="4">
    <source>
        <dbReference type="Proteomes" id="UP001610818"/>
    </source>
</evidence>
<proteinExistence type="predicted"/>
<feature type="region of interest" description="Disordered" evidence="1">
    <location>
        <begin position="123"/>
        <end position="148"/>
    </location>
</feature>
<sequence>MAEPSGGTDSDSTFVRGMAVFSAVVTAALYLLGLVAVGLAVSESGGADSTPMDQCRYTSQRPDGAQVLDHEVRLLPLHVMCRTADGRAFTAAVVPSWLNPALAASFASTVAFTAGACVQAHRRATARHGHGRGETPRARPNTDRVSDA</sequence>
<evidence type="ECO:0000313" key="3">
    <source>
        <dbReference type="EMBL" id="MFH8544138.1"/>
    </source>
</evidence>
<name>A0ABW7QGP9_9ACTN</name>
<evidence type="ECO:0008006" key="5">
    <source>
        <dbReference type="Google" id="ProtNLM"/>
    </source>
</evidence>
<keyword evidence="2" id="KW-0472">Membrane</keyword>
<accession>A0ABW7QGP9</accession>
<dbReference type="Proteomes" id="UP001610818">
    <property type="component" value="Unassembled WGS sequence"/>
</dbReference>
<reference evidence="3 4" key="1">
    <citation type="submission" date="2024-10" db="EMBL/GenBank/DDBJ databases">
        <title>The Natural Products Discovery Center: Release of the First 8490 Sequenced Strains for Exploring Actinobacteria Biosynthetic Diversity.</title>
        <authorList>
            <person name="Kalkreuter E."/>
            <person name="Kautsar S.A."/>
            <person name="Yang D."/>
            <person name="Bader C.D."/>
            <person name="Teijaro C.N."/>
            <person name="Fluegel L."/>
            <person name="Davis C.M."/>
            <person name="Simpson J.R."/>
            <person name="Lauterbach L."/>
            <person name="Steele A.D."/>
            <person name="Gui C."/>
            <person name="Meng S."/>
            <person name="Li G."/>
            <person name="Viehrig K."/>
            <person name="Ye F."/>
            <person name="Su P."/>
            <person name="Kiefer A.F."/>
            <person name="Nichols A."/>
            <person name="Cepeda A.J."/>
            <person name="Yan W."/>
            <person name="Fan B."/>
            <person name="Jiang Y."/>
            <person name="Adhikari A."/>
            <person name="Zheng C.-J."/>
            <person name="Schuster L."/>
            <person name="Cowan T.M."/>
            <person name="Smanski M.J."/>
            <person name="Chevrette M.G."/>
            <person name="De Carvalho L.P.S."/>
            <person name="Shen B."/>
        </authorList>
    </citation>
    <scope>NUCLEOTIDE SEQUENCE [LARGE SCALE GENOMIC DNA]</scope>
    <source>
        <strain evidence="3 4">NPDC017990</strain>
    </source>
</reference>
<feature type="compositionally biased region" description="Basic and acidic residues" evidence="1">
    <location>
        <begin position="131"/>
        <end position="148"/>
    </location>
</feature>
<feature type="transmembrane region" description="Helical" evidence="2">
    <location>
        <begin position="20"/>
        <end position="42"/>
    </location>
</feature>
<evidence type="ECO:0000256" key="2">
    <source>
        <dbReference type="SAM" id="Phobius"/>
    </source>
</evidence>